<dbReference type="PANTHER" id="PTHR31679:SF2">
    <property type="entry name" value="PEROXISOMAL MEMBRANE PROTEIN PEX30-RELATED"/>
    <property type="match status" value="1"/>
</dbReference>
<protein>
    <recommendedName>
        <fullName evidence="7">TECPR1-like DysF domain-containing protein</fullName>
    </recommendedName>
</protein>
<dbReference type="EMBL" id="JASJQH010009785">
    <property type="protein sequence ID" value="KAK9675069.1"/>
    <property type="molecule type" value="Genomic_DNA"/>
</dbReference>
<evidence type="ECO:0000313" key="8">
    <source>
        <dbReference type="EMBL" id="KAK9675069.1"/>
    </source>
</evidence>
<feature type="transmembrane region" description="Helical" evidence="6">
    <location>
        <begin position="136"/>
        <end position="167"/>
    </location>
</feature>
<comment type="caution">
    <text evidence="8">The sequence shown here is derived from an EMBL/GenBank/DDBJ whole genome shotgun (WGS) entry which is preliminary data.</text>
</comment>
<organism evidence="8 9">
    <name type="scientific">Basidiobolus ranarum</name>
    <dbReference type="NCBI Taxonomy" id="34480"/>
    <lineage>
        <taxon>Eukaryota</taxon>
        <taxon>Fungi</taxon>
        <taxon>Fungi incertae sedis</taxon>
        <taxon>Zoopagomycota</taxon>
        <taxon>Entomophthoromycotina</taxon>
        <taxon>Basidiobolomycetes</taxon>
        <taxon>Basidiobolales</taxon>
        <taxon>Basidiobolaceae</taxon>
        <taxon>Basidiobolus</taxon>
    </lineage>
</organism>
<feature type="compositionally biased region" description="Polar residues" evidence="5">
    <location>
        <begin position="66"/>
        <end position="87"/>
    </location>
</feature>
<evidence type="ECO:0000256" key="3">
    <source>
        <dbReference type="ARBA" id="ARBA00022989"/>
    </source>
</evidence>
<comment type="subcellular location">
    <subcellularLocation>
        <location evidence="1">Endomembrane system</location>
    </subcellularLocation>
</comment>
<dbReference type="InterPro" id="IPR052646">
    <property type="entry name" value="Peroxisomal_PEX28-32"/>
</dbReference>
<evidence type="ECO:0000256" key="5">
    <source>
        <dbReference type="SAM" id="MobiDB-lite"/>
    </source>
</evidence>
<keyword evidence="9" id="KW-1185">Reference proteome</keyword>
<evidence type="ECO:0000256" key="1">
    <source>
        <dbReference type="ARBA" id="ARBA00004308"/>
    </source>
</evidence>
<reference evidence="8 9" key="1">
    <citation type="submission" date="2023-04" db="EMBL/GenBank/DDBJ databases">
        <title>Genome of Basidiobolus ranarum AG-B5.</title>
        <authorList>
            <person name="Stajich J.E."/>
            <person name="Carter-House D."/>
            <person name="Gryganskyi A."/>
        </authorList>
    </citation>
    <scope>NUCLEOTIDE SEQUENCE [LARGE SCALE GENOMIC DNA]</scope>
    <source>
        <strain evidence="8 9">AG-B5</strain>
    </source>
</reference>
<dbReference type="Pfam" id="PF06398">
    <property type="entry name" value="Pex24p"/>
    <property type="match status" value="1"/>
</dbReference>
<keyword evidence="4 6" id="KW-0472">Membrane</keyword>
<accession>A0ABR2VLB0</accession>
<evidence type="ECO:0000259" key="7">
    <source>
        <dbReference type="Pfam" id="PF06398"/>
    </source>
</evidence>
<feature type="compositionally biased region" description="Polar residues" evidence="5">
    <location>
        <begin position="10"/>
        <end position="35"/>
    </location>
</feature>
<feature type="transmembrane region" description="Helical" evidence="6">
    <location>
        <begin position="231"/>
        <end position="257"/>
    </location>
</feature>
<dbReference type="Proteomes" id="UP001479436">
    <property type="component" value="Unassembled WGS sequence"/>
</dbReference>
<feature type="region of interest" description="Disordered" evidence="5">
    <location>
        <begin position="1"/>
        <end position="36"/>
    </location>
</feature>
<proteinExistence type="predicted"/>
<dbReference type="InterPro" id="IPR010482">
    <property type="entry name" value="TECPR1-like_DysF"/>
</dbReference>
<gene>
    <name evidence="8" type="ORF">K7432_016678</name>
</gene>
<evidence type="ECO:0000256" key="4">
    <source>
        <dbReference type="ARBA" id="ARBA00023136"/>
    </source>
</evidence>
<dbReference type="PANTHER" id="PTHR31679">
    <property type="entry name" value="PEROXISOMAL MEMBRANE PROTEIN PEX30-RELATED"/>
    <property type="match status" value="1"/>
</dbReference>
<evidence type="ECO:0000256" key="6">
    <source>
        <dbReference type="SAM" id="Phobius"/>
    </source>
</evidence>
<keyword evidence="2 6" id="KW-0812">Transmembrane</keyword>
<feature type="region of interest" description="Disordered" evidence="5">
    <location>
        <begin position="55"/>
        <end position="87"/>
    </location>
</feature>
<sequence length="487" mass="56309">MHVKKPSLSGFLSHSNRSDSILENMEQQTRTSIDSLPSDEDLDFLLAQSNGVYSRSTEDLHDKGNQSKSSLDLATHDPSSSDAHSQNKASASKFFGGLHGSRYNFNRLVNHYGPLFTRLDFVISLYQWKNEPIYSWFLLMVLWTLCLFPGLSVVCGPHVVFLGWIGYKYYLKYGNPNRVVPSKLKRKVYDMQNILHKLTQIDLFISIQLGRLDWSNPTETYRIIKFVLFSYPFWAVVSSLIPFNLLCLMGGTTLMAWHHPKIVVLRKPFTDDSPLYHSIIHSILTPVEDPDVIAAKKWGAPSRKLTAESKIINEKTLRLMTRPRNEPPTLKVVTSEMFEDAEGAIEFQLLEHQRKWPGLGWTTRLINGDPFLWTDENLKFVEQPKEFVPPVISNIVSKIVTEDEKIIFLQTQVCWRWIDDDWTPVVSTDTDPEGWEYSGRKFDSYSKQSGATRLTRRRRWSRKAIKITKREKLMDYLPEVVEFDPVL</sequence>
<keyword evidence="3 6" id="KW-1133">Transmembrane helix</keyword>
<feature type="compositionally biased region" description="Basic and acidic residues" evidence="5">
    <location>
        <begin position="56"/>
        <end position="65"/>
    </location>
</feature>
<name>A0ABR2VLB0_9FUNG</name>
<feature type="domain" description="TECPR1-like DysF" evidence="7">
    <location>
        <begin position="112"/>
        <end position="462"/>
    </location>
</feature>
<evidence type="ECO:0000313" key="9">
    <source>
        <dbReference type="Proteomes" id="UP001479436"/>
    </source>
</evidence>
<evidence type="ECO:0000256" key="2">
    <source>
        <dbReference type="ARBA" id="ARBA00022692"/>
    </source>
</evidence>